<name>A0A314ZXL2_9EURY</name>
<accession>A0A314ZXL2</accession>
<dbReference type="Proteomes" id="UP000251060">
    <property type="component" value="Unassembled WGS sequence"/>
</dbReference>
<reference evidence="2 3" key="1">
    <citation type="submission" date="2018-02" db="EMBL/GenBank/DDBJ databases">
        <title>Subsurface microbial communities from deep shales in Ohio and West Virginia, USA.</title>
        <authorList>
            <person name="Wrighton K."/>
        </authorList>
    </citation>
    <scope>NUCLEOTIDE SEQUENCE [LARGE SCALE GENOMIC DNA]</scope>
    <source>
        <strain evidence="2 3">DSM 10369</strain>
    </source>
</reference>
<sequence length="97" mass="10761">MCRDSTVDRGQMGGKPSLGMIHSQPMKNIILPRTFKNISPLLTFPVIARKMNEEQAIFVQWKPSQKALTDKANTYPASLSGGQKQKVAIAKLGLLHR</sequence>
<evidence type="ECO:0000256" key="1">
    <source>
        <dbReference type="SAM" id="MobiDB-lite"/>
    </source>
</evidence>
<gene>
    <name evidence="2" type="ORF">B0H22_10284</name>
</gene>
<dbReference type="RefSeq" id="WP_181079175.1">
    <property type="nucleotide sequence ID" value="NZ_PVBU01000002.1"/>
</dbReference>
<comment type="caution">
    <text evidence="2">The sequence shown here is derived from an EMBL/GenBank/DDBJ whole genome shotgun (WGS) entry which is preliminary data.</text>
</comment>
<dbReference type="InterPro" id="IPR027417">
    <property type="entry name" value="P-loop_NTPase"/>
</dbReference>
<organism evidence="2 3">
    <name type="scientific">Methanohalophilus euhalobius</name>
    <dbReference type="NCBI Taxonomy" id="51203"/>
    <lineage>
        <taxon>Archaea</taxon>
        <taxon>Methanobacteriati</taxon>
        <taxon>Methanobacteriota</taxon>
        <taxon>Stenosarchaea group</taxon>
        <taxon>Methanomicrobia</taxon>
        <taxon>Methanosarcinales</taxon>
        <taxon>Methanosarcinaceae</taxon>
        <taxon>Methanohalophilus</taxon>
    </lineage>
</organism>
<feature type="region of interest" description="Disordered" evidence="1">
    <location>
        <begin position="1"/>
        <end position="20"/>
    </location>
</feature>
<protein>
    <submittedName>
        <fullName evidence="2">ABC transporter family protein</fullName>
    </submittedName>
</protein>
<evidence type="ECO:0000313" key="3">
    <source>
        <dbReference type="Proteomes" id="UP000251060"/>
    </source>
</evidence>
<dbReference type="AlphaFoldDB" id="A0A314ZXL2"/>
<dbReference type="EMBL" id="PVBU01000002">
    <property type="protein sequence ID" value="PQV43363.1"/>
    <property type="molecule type" value="Genomic_DNA"/>
</dbReference>
<evidence type="ECO:0000313" key="2">
    <source>
        <dbReference type="EMBL" id="PQV43363.1"/>
    </source>
</evidence>
<proteinExistence type="predicted"/>
<dbReference type="SUPFAM" id="SSF52540">
    <property type="entry name" value="P-loop containing nucleoside triphosphate hydrolases"/>
    <property type="match status" value="1"/>
</dbReference>